<name>A0AAW1JEL1_POPJA</name>
<dbReference type="Proteomes" id="UP001458880">
    <property type="component" value="Unassembled WGS sequence"/>
</dbReference>
<keyword evidence="3" id="KW-1185">Reference proteome</keyword>
<dbReference type="Pfam" id="PF14529">
    <property type="entry name" value="Exo_endo_phos_2"/>
    <property type="match status" value="1"/>
</dbReference>
<reference evidence="2 3" key="1">
    <citation type="journal article" date="2024" name="BMC Genomics">
        <title>De novo assembly and annotation of Popillia japonica's genome with initial clues to its potential as an invasive pest.</title>
        <authorList>
            <person name="Cucini C."/>
            <person name="Boschi S."/>
            <person name="Funari R."/>
            <person name="Cardaioli E."/>
            <person name="Iannotti N."/>
            <person name="Marturano G."/>
            <person name="Paoli F."/>
            <person name="Bruttini M."/>
            <person name="Carapelli A."/>
            <person name="Frati F."/>
            <person name="Nardi F."/>
        </authorList>
    </citation>
    <scope>NUCLEOTIDE SEQUENCE [LARGE SCALE GENOMIC DNA]</scope>
    <source>
        <strain evidence="2">DMR45628</strain>
    </source>
</reference>
<proteinExistence type="predicted"/>
<dbReference type="SUPFAM" id="SSF56219">
    <property type="entry name" value="DNase I-like"/>
    <property type="match status" value="1"/>
</dbReference>
<evidence type="ECO:0000313" key="3">
    <source>
        <dbReference type="Proteomes" id="UP001458880"/>
    </source>
</evidence>
<evidence type="ECO:0000313" key="2">
    <source>
        <dbReference type="EMBL" id="KAK9701513.1"/>
    </source>
</evidence>
<dbReference type="InterPro" id="IPR005135">
    <property type="entry name" value="Endo/exonuclease/phosphatase"/>
</dbReference>
<gene>
    <name evidence="2" type="ORF">QE152_g30576</name>
</gene>
<sequence>MASMSYTNTTSLRIGQINAQGSKTATNEIRKVAEDLRLDIVCVQEPYCLRGKLPAMPITTRVILYGDNPKAATIVFSRAVTITSIDHLSSSHCVVVEVSSTVGSIVMVNQYYQFEEPIAGHLHRTQVAFRVFQSLPALLMADVNAKSILWNSPTNNERNEELQLLIQELGLQVENTSGGPPTYENRAGASSYIDVTLSNNEAQGRVAN</sequence>
<dbReference type="PANTHER" id="PTHR33273:SF2">
    <property type="entry name" value="ENDONUCLEASE_EXONUCLEASE_PHOSPHATASE DOMAIN-CONTAINING PROTEIN"/>
    <property type="match status" value="1"/>
</dbReference>
<dbReference type="GO" id="GO:0004519">
    <property type="term" value="F:endonuclease activity"/>
    <property type="evidence" value="ECO:0007669"/>
    <property type="project" value="UniProtKB-KW"/>
</dbReference>
<protein>
    <submittedName>
        <fullName evidence="2">Endonuclease-reverse transcriptase</fullName>
    </submittedName>
</protein>
<dbReference type="AlphaFoldDB" id="A0AAW1JEL1"/>
<dbReference type="PANTHER" id="PTHR33273">
    <property type="entry name" value="DOMAIN-CONTAINING PROTEIN, PUTATIVE-RELATED"/>
    <property type="match status" value="1"/>
</dbReference>
<evidence type="ECO:0000259" key="1">
    <source>
        <dbReference type="Pfam" id="PF14529"/>
    </source>
</evidence>
<keyword evidence="2" id="KW-0255">Endonuclease</keyword>
<comment type="caution">
    <text evidence="2">The sequence shown here is derived from an EMBL/GenBank/DDBJ whole genome shotgun (WGS) entry which is preliminary data.</text>
</comment>
<keyword evidence="2" id="KW-0540">Nuclease</keyword>
<keyword evidence="2" id="KW-0378">Hydrolase</keyword>
<accession>A0AAW1JEL1</accession>
<dbReference type="InterPro" id="IPR036691">
    <property type="entry name" value="Endo/exonu/phosph_ase_sf"/>
</dbReference>
<dbReference type="EMBL" id="JASPKY010000413">
    <property type="protein sequence ID" value="KAK9701513.1"/>
    <property type="molecule type" value="Genomic_DNA"/>
</dbReference>
<dbReference type="Gene3D" id="3.60.10.10">
    <property type="entry name" value="Endonuclease/exonuclease/phosphatase"/>
    <property type="match status" value="1"/>
</dbReference>
<organism evidence="2 3">
    <name type="scientific">Popillia japonica</name>
    <name type="common">Japanese beetle</name>
    <dbReference type="NCBI Taxonomy" id="7064"/>
    <lineage>
        <taxon>Eukaryota</taxon>
        <taxon>Metazoa</taxon>
        <taxon>Ecdysozoa</taxon>
        <taxon>Arthropoda</taxon>
        <taxon>Hexapoda</taxon>
        <taxon>Insecta</taxon>
        <taxon>Pterygota</taxon>
        <taxon>Neoptera</taxon>
        <taxon>Endopterygota</taxon>
        <taxon>Coleoptera</taxon>
        <taxon>Polyphaga</taxon>
        <taxon>Scarabaeiformia</taxon>
        <taxon>Scarabaeidae</taxon>
        <taxon>Rutelinae</taxon>
        <taxon>Popillia</taxon>
    </lineage>
</organism>
<feature type="domain" description="Endonuclease/exonuclease/phosphatase" evidence="1">
    <location>
        <begin position="130"/>
        <end position="205"/>
    </location>
</feature>